<feature type="non-terminal residue" evidence="3">
    <location>
        <position position="1"/>
    </location>
</feature>
<dbReference type="Gene3D" id="3.10.580.10">
    <property type="entry name" value="CBS-domain"/>
    <property type="match status" value="1"/>
</dbReference>
<dbReference type="AlphaFoldDB" id="A0A0F8Z4M2"/>
<dbReference type="PROSITE" id="PS51371">
    <property type="entry name" value="CBS"/>
    <property type="match status" value="1"/>
</dbReference>
<dbReference type="InterPro" id="IPR051257">
    <property type="entry name" value="Diverse_CBS-Domain"/>
</dbReference>
<proteinExistence type="predicted"/>
<dbReference type="InterPro" id="IPR000644">
    <property type="entry name" value="CBS_dom"/>
</dbReference>
<dbReference type="InterPro" id="IPR046342">
    <property type="entry name" value="CBS_dom_sf"/>
</dbReference>
<reference evidence="3" key="1">
    <citation type="journal article" date="2015" name="Nature">
        <title>Complex archaea that bridge the gap between prokaryotes and eukaryotes.</title>
        <authorList>
            <person name="Spang A."/>
            <person name="Saw J.H."/>
            <person name="Jorgensen S.L."/>
            <person name="Zaremba-Niedzwiedzka K."/>
            <person name="Martijn J."/>
            <person name="Lind A.E."/>
            <person name="van Eijk R."/>
            <person name="Schleper C."/>
            <person name="Guy L."/>
            <person name="Ettema T.J."/>
        </authorList>
    </citation>
    <scope>NUCLEOTIDE SEQUENCE</scope>
</reference>
<dbReference type="EMBL" id="LAZR01049818">
    <property type="protein sequence ID" value="KKK88747.1"/>
    <property type="molecule type" value="Genomic_DNA"/>
</dbReference>
<dbReference type="SMART" id="SM00116">
    <property type="entry name" value="CBS"/>
    <property type="match status" value="1"/>
</dbReference>
<keyword evidence="1" id="KW-0129">CBS domain</keyword>
<comment type="caution">
    <text evidence="3">The sequence shown here is derived from an EMBL/GenBank/DDBJ whole genome shotgun (WGS) entry which is preliminary data.</text>
</comment>
<protein>
    <recommendedName>
        <fullName evidence="2">CBS domain-containing protein</fullName>
    </recommendedName>
</protein>
<evidence type="ECO:0000259" key="2">
    <source>
        <dbReference type="PROSITE" id="PS51371"/>
    </source>
</evidence>
<accession>A0A0F8Z4M2</accession>
<sequence>APPDISLNRLVDEYMLANSQRCVPIAVAGELLGLVTMQDLKRVPREEWGTTSVFRAMTPREKLHQVDVREDAARALEIMTRENVHQLPVTEFGRFIGFVTRGDMLRLIQVRGELGRVGPAGGP</sequence>
<evidence type="ECO:0000313" key="3">
    <source>
        <dbReference type="EMBL" id="KKK88747.1"/>
    </source>
</evidence>
<feature type="domain" description="CBS" evidence="2">
    <location>
        <begin position="57"/>
        <end position="117"/>
    </location>
</feature>
<dbReference type="PANTHER" id="PTHR43080:SF2">
    <property type="entry name" value="CBS DOMAIN-CONTAINING PROTEIN"/>
    <property type="match status" value="1"/>
</dbReference>
<name>A0A0F8Z4M2_9ZZZZ</name>
<gene>
    <name evidence="3" type="ORF">LCGC14_2740030</name>
</gene>
<organism evidence="3">
    <name type="scientific">marine sediment metagenome</name>
    <dbReference type="NCBI Taxonomy" id="412755"/>
    <lineage>
        <taxon>unclassified sequences</taxon>
        <taxon>metagenomes</taxon>
        <taxon>ecological metagenomes</taxon>
    </lineage>
</organism>
<evidence type="ECO:0000256" key="1">
    <source>
        <dbReference type="ARBA" id="ARBA00023122"/>
    </source>
</evidence>
<dbReference type="PANTHER" id="PTHR43080">
    <property type="entry name" value="CBS DOMAIN-CONTAINING PROTEIN CBSX3, MITOCHONDRIAL"/>
    <property type="match status" value="1"/>
</dbReference>
<dbReference type="Pfam" id="PF00571">
    <property type="entry name" value="CBS"/>
    <property type="match status" value="2"/>
</dbReference>
<dbReference type="SUPFAM" id="SSF54631">
    <property type="entry name" value="CBS-domain pair"/>
    <property type="match status" value="1"/>
</dbReference>